<dbReference type="EMBL" id="LCZJ02000033">
    <property type="protein sequence ID" value="KTD84673.1"/>
    <property type="molecule type" value="Genomic_DNA"/>
</dbReference>
<feature type="signal peptide" evidence="1">
    <location>
        <begin position="1"/>
        <end position="26"/>
    </location>
</feature>
<feature type="domain" description="CBM56" evidence="2">
    <location>
        <begin position="25"/>
        <end position="121"/>
    </location>
</feature>
<dbReference type="Pfam" id="PF13290">
    <property type="entry name" value="CHB_HEX_C_1"/>
    <property type="match status" value="1"/>
</dbReference>
<dbReference type="Pfam" id="PF16483">
    <property type="entry name" value="Glyco_hydro_64"/>
    <property type="match status" value="1"/>
</dbReference>
<dbReference type="InterPro" id="IPR047569">
    <property type="entry name" value="CBM56"/>
</dbReference>
<evidence type="ECO:0000313" key="4">
    <source>
        <dbReference type="EMBL" id="KTD84673.1"/>
    </source>
</evidence>
<dbReference type="PANTHER" id="PTHR38165:SF1">
    <property type="entry name" value="GLUCANASE B"/>
    <property type="match status" value="1"/>
</dbReference>
<proteinExistence type="predicted"/>
<name>A0A0W1ATJ8_9BACL</name>
<dbReference type="Proteomes" id="UP000054709">
    <property type="component" value="Unassembled WGS sequence"/>
</dbReference>
<dbReference type="RefSeq" id="WP_060625381.1">
    <property type="nucleotide sequence ID" value="NZ_LCZJ02000033.1"/>
</dbReference>
<organism evidence="4 5">
    <name type="scientific">Paenibacillus etheri</name>
    <dbReference type="NCBI Taxonomy" id="1306852"/>
    <lineage>
        <taxon>Bacteria</taxon>
        <taxon>Bacillati</taxon>
        <taxon>Bacillota</taxon>
        <taxon>Bacilli</taxon>
        <taxon>Bacillales</taxon>
        <taxon>Paenibacillaceae</taxon>
        <taxon>Paenibacillus</taxon>
    </lineage>
</organism>
<evidence type="ECO:0000259" key="2">
    <source>
        <dbReference type="PROSITE" id="PS52005"/>
    </source>
</evidence>
<evidence type="ECO:0000313" key="5">
    <source>
        <dbReference type="Proteomes" id="UP000054709"/>
    </source>
</evidence>
<keyword evidence="1" id="KW-0732">Signal</keyword>
<dbReference type="Gene3D" id="2.60.110.10">
    <property type="entry name" value="Thaumatin"/>
    <property type="match status" value="1"/>
</dbReference>
<protein>
    <submittedName>
        <fullName evidence="4">Uncharacterized protein</fullName>
    </submittedName>
</protein>
<feature type="chain" id="PRO_5006920088" evidence="1">
    <location>
        <begin position="27"/>
        <end position="619"/>
    </location>
</feature>
<dbReference type="PANTHER" id="PTHR38165">
    <property type="match status" value="1"/>
</dbReference>
<gene>
    <name evidence="4" type="ORF">UQ64_23765</name>
</gene>
<comment type="caution">
    <text evidence="4">The sequence shown here is derived from an EMBL/GenBank/DDBJ whole genome shotgun (WGS) entry which is preliminary data.</text>
</comment>
<dbReference type="Gene3D" id="3.30.920.50">
    <property type="entry name" value="Beta-1,3-glucanase, C-terminal domain"/>
    <property type="match status" value="1"/>
</dbReference>
<dbReference type="InterPro" id="IPR037398">
    <property type="entry name" value="Glyco_hydro_64_fam"/>
</dbReference>
<dbReference type="OrthoDB" id="5513218at2"/>
<accession>A0A0W1ATJ8</accession>
<evidence type="ECO:0000256" key="1">
    <source>
        <dbReference type="SAM" id="SignalP"/>
    </source>
</evidence>
<dbReference type="InterPro" id="IPR059177">
    <property type="entry name" value="GH29D-like_dom"/>
</dbReference>
<dbReference type="PROSITE" id="PS52006">
    <property type="entry name" value="GH64"/>
    <property type="match status" value="1"/>
</dbReference>
<sequence length="619" mass="67460">MLKKIFTVWLTLALAILPLVGTKVNAAGDYTAGISETGSTGTIWFQTSLTLRFLDVHYTITSSGQTGVQQNISMQKNTATGNYEYKIPVALAANDVIKYSFTYFNEATGGATDTAQLSYTYGQGGGENPATLSAPTFNPGAGTYTSAQNVTISAVPSDVAIYYTTDGSAPTRQSALYTGAIQVSQSQTLKAIAVKTGYFDSPAAISAYSINTGGGPDVPVGSNRLTIQIKNDSKGQYTDSQVYWQIVGKSYQTGKFVHVDATGSLVEMKRTDNTYYKNNQDGNNTNDYYTNYFHKLSDASWVSIPDIESARLYVSYGEPVLIRTVDALDGAGNIVGLGYQGPDINSPTDANQKVYFDFIEFNLGPNGFHGNTTRVDQFGFPLKMQLIGHDGYNRTVGETESRAAIYAAYKNEVSDKFVSLANSPYRILAPGKGSFGHPVNGEDNTHFFDAYINDIWNTYRSKELVFSVPVGGGNLVTYSGHVMPGTDKLVFKKDANNGNGFTPYQYYVDKPTTPDALEGKGAFDRRSAGQPASITDVELAIQAQLCAAINRHLLLSVDPTNWGNESYFFKTAPSNEFVKFWHNHSIDRLAYGFCYDDVRDFSPSLHTPSPKAMVVTVAW</sequence>
<dbReference type="PROSITE" id="PS52005">
    <property type="entry name" value="CBM56"/>
    <property type="match status" value="1"/>
</dbReference>
<dbReference type="InterPro" id="IPR042517">
    <property type="entry name" value="Glyco_hydro_64_N_2"/>
</dbReference>
<dbReference type="InterPro" id="IPR037176">
    <property type="entry name" value="Osmotin/thaumatin-like_sf"/>
</dbReference>
<evidence type="ECO:0000259" key="3">
    <source>
        <dbReference type="PROSITE" id="PS52006"/>
    </source>
</evidence>
<dbReference type="Pfam" id="PF22184">
    <property type="entry name" value="CBM_56"/>
    <property type="match status" value="1"/>
</dbReference>
<dbReference type="CDD" id="cd09214">
    <property type="entry name" value="GH64-like"/>
    <property type="match status" value="1"/>
</dbReference>
<dbReference type="GO" id="GO:0030246">
    <property type="term" value="F:carbohydrate binding"/>
    <property type="evidence" value="ECO:0007669"/>
    <property type="project" value="UniProtKB-UniRule"/>
</dbReference>
<reference evidence="4 5" key="1">
    <citation type="journal article" date="2015" name="Int. Biodeterior. Biodegradation">
        <title>Physiological and genetic screening methods for the isolation of methyl tert-butyl ether-degrading bacteria for bioremediation purposes.</title>
        <authorList>
            <person name="Guisado I.M."/>
            <person name="Purswani J."/>
            <person name="Gonzalez Lopez J."/>
            <person name="Pozo C."/>
        </authorList>
    </citation>
    <scope>NUCLEOTIDE SEQUENCE [LARGE SCALE GENOMIC DNA]</scope>
    <source>
        <strain evidence="4 5">SH7</strain>
    </source>
</reference>
<keyword evidence="5" id="KW-1185">Reference proteome</keyword>
<dbReference type="AlphaFoldDB" id="A0A0W1ATJ8"/>
<feature type="domain" description="GH64" evidence="3">
    <location>
        <begin position="222"/>
        <end position="619"/>
    </location>
</feature>
<dbReference type="InterPro" id="IPR032477">
    <property type="entry name" value="Glyco_hydro_64"/>
</dbReference>